<name>A0ABT9U308_PAEHA</name>
<dbReference type="Proteomes" id="UP001229346">
    <property type="component" value="Unassembled WGS sequence"/>
</dbReference>
<sequence length="86" mass="9819">MRKQGRIAFLWMNYFLLGISVLFYIVLLRAPSVFLEGAAAGMIVYGGCYGLIRIGWQRVVRGALLAVFFSIFAFALYTVWYVLQKL</sequence>
<feature type="transmembrane region" description="Helical" evidence="1">
    <location>
        <begin position="64"/>
        <end position="83"/>
    </location>
</feature>
<keyword evidence="1" id="KW-0472">Membrane</keyword>
<feature type="transmembrane region" description="Helical" evidence="1">
    <location>
        <begin position="33"/>
        <end position="52"/>
    </location>
</feature>
<evidence type="ECO:0000256" key="1">
    <source>
        <dbReference type="SAM" id="Phobius"/>
    </source>
</evidence>
<keyword evidence="1" id="KW-0812">Transmembrane</keyword>
<feature type="transmembrane region" description="Helical" evidence="1">
    <location>
        <begin position="7"/>
        <end position="27"/>
    </location>
</feature>
<organism evidence="2 3">
    <name type="scientific">Paenibacillus harenae</name>
    <dbReference type="NCBI Taxonomy" id="306543"/>
    <lineage>
        <taxon>Bacteria</taxon>
        <taxon>Bacillati</taxon>
        <taxon>Bacillota</taxon>
        <taxon>Bacilli</taxon>
        <taxon>Bacillales</taxon>
        <taxon>Paenibacillaceae</taxon>
        <taxon>Paenibacillus</taxon>
    </lineage>
</organism>
<proteinExistence type="predicted"/>
<protein>
    <submittedName>
        <fullName evidence="2">Inner membrane protein involved in colicin E2 resistance</fullName>
    </submittedName>
</protein>
<reference evidence="2 3" key="1">
    <citation type="submission" date="2023-07" db="EMBL/GenBank/DDBJ databases">
        <title>Sorghum-associated microbial communities from plants grown in Nebraska, USA.</title>
        <authorList>
            <person name="Schachtman D."/>
        </authorList>
    </citation>
    <scope>NUCLEOTIDE SEQUENCE [LARGE SCALE GENOMIC DNA]</scope>
    <source>
        <strain evidence="2 3">CC482</strain>
    </source>
</reference>
<comment type="caution">
    <text evidence="2">The sequence shown here is derived from an EMBL/GenBank/DDBJ whole genome shotgun (WGS) entry which is preliminary data.</text>
</comment>
<keyword evidence="1" id="KW-1133">Transmembrane helix</keyword>
<evidence type="ECO:0000313" key="2">
    <source>
        <dbReference type="EMBL" id="MDQ0114020.1"/>
    </source>
</evidence>
<gene>
    <name evidence="2" type="ORF">J2T15_003463</name>
</gene>
<dbReference type="EMBL" id="JAUSSU010000006">
    <property type="protein sequence ID" value="MDQ0114020.1"/>
    <property type="molecule type" value="Genomic_DNA"/>
</dbReference>
<keyword evidence="3" id="KW-1185">Reference proteome</keyword>
<accession>A0ABT9U308</accession>
<evidence type="ECO:0000313" key="3">
    <source>
        <dbReference type="Proteomes" id="UP001229346"/>
    </source>
</evidence>